<sequence>MTITKHSSEKSSYIITMTDSRENRDQPQPDDDLSIPRAALNKMIKELLPNIRVANDARELILSCCTEFIHLVSSEANEICVKTNKKTISPDHIVAALDSLGFGAYKNEAKAVLKEAKAVAAKKRRGSSRLENLGIPEEELLRQQQELFEKARQEQAMLDQQQWMQMQQALQQQQQQQQLRQDENDDYS</sequence>
<dbReference type="AlphaFoldDB" id="A0A2C9JKJ6"/>
<comment type="similarity">
    <text evidence="2">Belongs to the NC2 beta/DR1 family.</text>
</comment>
<feature type="domain" description="Transcription factor CBF/NF-Y/archaeal histone" evidence="8">
    <location>
        <begin position="34"/>
        <end position="97"/>
    </location>
</feature>
<feature type="region of interest" description="Disordered" evidence="7">
    <location>
        <begin position="167"/>
        <end position="188"/>
    </location>
</feature>
<dbReference type="InterPro" id="IPR042225">
    <property type="entry name" value="Ncb2"/>
</dbReference>
<dbReference type="RefSeq" id="XP_013070700.2">
    <property type="nucleotide sequence ID" value="XM_013215246.2"/>
</dbReference>
<dbReference type="GO" id="GO:0000122">
    <property type="term" value="P:negative regulation of transcription by RNA polymerase II"/>
    <property type="evidence" value="ECO:0007669"/>
    <property type="project" value="InterPro"/>
</dbReference>
<gene>
    <name evidence="9" type="primary">106057900</name>
</gene>
<dbReference type="SUPFAM" id="SSF47113">
    <property type="entry name" value="Histone-fold"/>
    <property type="match status" value="1"/>
</dbReference>
<dbReference type="Gene3D" id="1.10.20.10">
    <property type="entry name" value="Histone, subunit A"/>
    <property type="match status" value="1"/>
</dbReference>
<evidence type="ECO:0000313" key="10">
    <source>
        <dbReference type="Proteomes" id="UP000076420"/>
    </source>
</evidence>
<evidence type="ECO:0000256" key="3">
    <source>
        <dbReference type="ARBA" id="ARBA00018742"/>
    </source>
</evidence>
<evidence type="ECO:0000256" key="1">
    <source>
        <dbReference type="ARBA" id="ARBA00004123"/>
    </source>
</evidence>
<dbReference type="STRING" id="6526.A0A2C9JKJ6"/>
<dbReference type="Pfam" id="PF00808">
    <property type="entry name" value="CBFD_NFYB_HMF"/>
    <property type="match status" value="1"/>
</dbReference>
<dbReference type="InterPro" id="IPR009072">
    <property type="entry name" value="Histone-fold"/>
</dbReference>
<evidence type="ECO:0000259" key="8">
    <source>
        <dbReference type="Pfam" id="PF00808"/>
    </source>
</evidence>
<proteinExistence type="inferred from homology"/>
<dbReference type="GO" id="GO:0051123">
    <property type="term" value="P:RNA polymerase II preinitiation complex assembly"/>
    <property type="evidence" value="ECO:0007669"/>
    <property type="project" value="TreeGrafter"/>
</dbReference>
<dbReference type="PANTHER" id="PTHR46138:SF1">
    <property type="entry name" value="PROTEIN DR1"/>
    <property type="match status" value="1"/>
</dbReference>
<dbReference type="VEuPathDB" id="VectorBase:BGLAX_036772"/>
<evidence type="ECO:0000256" key="7">
    <source>
        <dbReference type="SAM" id="MobiDB-lite"/>
    </source>
</evidence>
<dbReference type="PANTHER" id="PTHR46138">
    <property type="entry name" value="PROTEIN DR1"/>
    <property type="match status" value="1"/>
</dbReference>
<organism evidence="9 10">
    <name type="scientific">Biomphalaria glabrata</name>
    <name type="common">Bloodfluke planorb</name>
    <name type="synonym">Freshwater snail</name>
    <dbReference type="NCBI Taxonomy" id="6526"/>
    <lineage>
        <taxon>Eukaryota</taxon>
        <taxon>Metazoa</taxon>
        <taxon>Spiralia</taxon>
        <taxon>Lophotrochozoa</taxon>
        <taxon>Mollusca</taxon>
        <taxon>Gastropoda</taxon>
        <taxon>Heterobranchia</taxon>
        <taxon>Euthyneura</taxon>
        <taxon>Panpulmonata</taxon>
        <taxon>Hygrophila</taxon>
        <taxon>Lymnaeoidea</taxon>
        <taxon>Planorbidae</taxon>
        <taxon>Biomphalaria</taxon>
    </lineage>
</organism>
<keyword evidence="4" id="KW-0539">Nucleus</keyword>
<evidence type="ECO:0000256" key="4">
    <source>
        <dbReference type="ARBA" id="ARBA00023242"/>
    </source>
</evidence>
<dbReference type="KEGG" id="bgt:106057900"/>
<protein>
    <recommendedName>
        <fullName evidence="3">Protein Dr1</fullName>
    </recommendedName>
    <alternativeName>
        <fullName evidence="6">Down-regulator of transcription 1</fullName>
    </alternativeName>
    <alternativeName>
        <fullName evidence="5">Negative cofactor 2-beta</fullName>
    </alternativeName>
</protein>
<dbReference type="Proteomes" id="UP000076420">
    <property type="component" value="Unassembled WGS sequence"/>
</dbReference>
<dbReference type="OrthoDB" id="601405at2759"/>
<feature type="compositionally biased region" description="Low complexity" evidence="7">
    <location>
        <begin position="167"/>
        <end position="179"/>
    </location>
</feature>
<feature type="compositionally biased region" description="Polar residues" evidence="7">
    <location>
        <begin position="1"/>
        <end position="18"/>
    </location>
</feature>
<dbReference type="GO" id="GO:0017054">
    <property type="term" value="C:negative cofactor 2 complex"/>
    <property type="evidence" value="ECO:0007669"/>
    <property type="project" value="InterPro"/>
</dbReference>
<dbReference type="GO" id="GO:0016251">
    <property type="term" value="F:RNA polymerase II general transcription initiation factor activity"/>
    <property type="evidence" value="ECO:0007669"/>
    <property type="project" value="TreeGrafter"/>
</dbReference>
<reference evidence="9" key="1">
    <citation type="submission" date="2020-05" db="UniProtKB">
        <authorList>
            <consortium name="EnsemblMetazoa"/>
        </authorList>
    </citation>
    <scope>IDENTIFICATION</scope>
    <source>
        <strain evidence="9">BB02</strain>
    </source>
</reference>
<dbReference type="FunFam" id="1.10.20.10:FF:000019">
    <property type="entry name" value="Negative cofactor 2 beta"/>
    <property type="match status" value="1"/>
</dbReference>
<dbReference type="GO" id="GO:0046982">
    <property type="term" value="F:protein heterodimerization activity"/>
    <property type="evidence" value="ECO:0007669"/>
    <property type="project" value="InterPro"/>
</dbReference>
<dbReference type="EnsemblMetazoa" id="BGLB003819-RC">
    <property type="protein sequence ID" value="BGLB003819-PC"/>
    <property type="gene ID" value="BGLB003819"/>
</dbReference>
<dbReference type="GO" id="GO:0017025">
    <property type="term" value="F:TBP-class protein binding"/>
    <property type="evidence" value="ECO:0007669"/>
    <property type="project" value="TreeGrafter"/>
</dbReference>
<evidence type="ECO:0000256" key="6">
    <source>
        <dbReference type="ARBA" id="ARBA00032651"/>
    </source>
</evidence>
<evidence type="ECO:0000256" key="5">
    <source>
        <dbReference type="ARBA" id="ARBA00030451"/>
    </source>
</evidence>
<comment type="subcellular location">
    <subcellularLocation>
        <location evidence="1">Nucleus</location>
    </subcellularLocation>
</comment>
<accession>A0A2C9JKJ6</accession>
<evidence type="ECO:0000256" key="2">
    <source>
        <dbReference type="ARBA" id="ARBA00009245"/>
    </source>
</evidence>
<name>A0A2C9JKJ6_BIOGL</name>
<dbReference type="CDD" id="cd22905">
    <property type="entry name" value="HFD_Dr1"/>
    <property type="match status" value="1"/>
</dbReference>
<dbReference type="VEuPathDB" id="VectorBase:BGLB003819"/>
<feature type="region of interest" description="Disordered" evidence="7">
    <location>
        <begin position="1"/>
        <end position="33"/>
    </location>
</feature>
<dbReference type="InterPro" id="IPR003958">
    <property type="entry name" value="CBFA_NFYB_domain"/>
</dbReference>
<evidence type="ECO:0000313" key="9">
    <source>
        <dbReference type="EnsemblMetazoa" id="BGLB003819-PC"/>
    </source>
</evidence>